<gene>
    <name evidence="1" type="ORF">Hypma_004613</name>
</gene>
<proteinExistence type="predicted"/>
<evidence type="ECO:0000313" key="2">
    <source>
        <dbReference type="Proteomes" id="UP000076154"/>
    </source>
</evidence>
<dbReference type="EMBL" id="LUEZ02000018">
    <property type="protein sequence ID" value="RDB27153.1"/>
    <property type="molecule type" value="Genomic_DNA"/>
</dbReference>
<sequence>MHRNEDLRYLNHGFNHPSLVLPLLQHKKKLSAHLPAKELIFWEASDVWLHPTEGSSLIPRKVVATTRDHGFKLHQIYQRLPVPKVPQPICEYGQISRGMLDAQGIRAGEDVFT</sequence>
<protein>
    <submittedName>
        <fullName evidence="1">Uncharacterized protein</fullName>
    </submittedName>
</protein>
<comment type="caution">
    <text evidence="1">The sequence shown here is derived from an EMBL/GenBank/DDBJ whole genome shotgun (WGS) entry which is preliminary data.</text>
</comment>
<organism evidence="1 2">
    <name type="scientific">Hypsizygus marmoreus</name>
    <name type="common">White beech mushroom</name>
    <name type="synonym">Agaricus marmoreus</name>
    <dbReference type="NCBI Taxonomy" id="39966"/>
    <lineage>
        <taxon>Eukaryota</taxon>
        <taxon>Fungi</taxon>
        <taxon>Dikarya</taxon>
        <taxon>Basidiomycota</taxon>
        <taxon>Agaricomycotina</taxon>
        <taxon>Agaricomycetes</taxon>
        <taxon>Agaricomycetidae</taxon>
        <taxon>Agaricales</taxon>
        <taxon>Tricholomatineae</taxon>
        <taxon>Lyophyllaceae</taxon>
        <taxon>Hypsizygus</taxon>
    </lineage>
</organism>
<reference evidence="1" key="1">
    <citation type="submission" date="2018-04" db="EMBL/GenBank/DDBJ databases">
        <title>Whole genome sequencing of Hypsizygus marmoreus.</title>
        <authorList>
            <person name="Choi I.-G."/>
            <person name="Min B."/>
            <person name="Kim J.-G."/>
            <person name="Kim S."/>
            <person name="Oh Y.-L."/>
            <person name="Kong W.-S."/>
            <person name="Park H."/>
            <person name="Jeong J."/>
            <person name="Song E.-S."/>
        </authorList>
    </citation>
    <scope>NUCLEOTIDE SEQUENCE [LARGE SCALE GENOMIC DNA]</scope>
    <source>
        <strain evidence="1">51987-8</strain>
    </source>
</reference>
<keyword evidence="2" id="KW-1185">Reference proteome</keyword>
<name>A0A369K5M7_HYPMA</name>
<accession>A0A369K5M7</accession>
<dbReference type="AlphaFoldDB" id="A0A369K5M7"/>
<dbReference type="Proteomes" id="UP000076154">
    <property type="component" value="Unassembled WGS sequence"/>
</dbReference>
<evidence type="ECO:0000313" key="1">
    <source>
        <dbReference type="EMBL" id="RDB27153.1"/>
    </source>
</evidence>
<dbReference type="InParanoid" id="A0A369K5M7"/>